<comment type="caution">
    <text evidence="2">The sequence shown here is derived from an EMBL/GenBank/DDBJ whole genome shotgun (WGS) entry which is preliminary data.</text>
</comment>
<keyword evidence="1" id="KW-0812">Transmembrane</keyword>
<dbReference type="SUPFAM" id="SSF54001">
    <property type="entry name" value="Cysteine proteinases"/>
    <property type="match status" value="1"/>
</dbReference>
<keyword evidence="1" id="KW-1133">Transmembrane helix</keyword>
<keyword evidence="1" id="KW-0472">Membrane</keyword>
<protein>
    <submittedName>
        <fullName evidence="2">Transglutaminase domain-containing protein</fullName>
    </submittedName>
</protein>
<organism evidence="2 3">
    <name type="scientific">Xylanibacter rodentium</name>
    <dbReference type="NCBI Taxonomy" id="2736289"/>
    <lineage>
        <taxon>Bacteria</taxon>
        <taxon>Pseudomonadati</taxon>
        <taxon>Bacteroidota</taxon>
        <taxon>Bacteroidia</taxon>
        <taxon>Bacteroidales</taxon>
        <taxon>Prevotellaceae</taxon>
        <taxon>Xylanibacter</taxon>
    </lineage>
</organism>
<evidence type="ECO:0000313" key="3">
    <source>
        <dbReference type="Proteomes" id="UP001193734"/>
    </source>
</evidence>
<evidence type="ECO:0000313" key="2">
    <source>
        <dbReference type="EMBL" id="NPE13878.1"/>
    </source>
</evidence>
<reference evidence="2 3" key="1">
    <citation type="submission" date="2020-05" db="EMBL/GenBank/DDBJ databases">
        <title>Distinct polysaccharide utilization as determinants for interspecies competition between intestinal Prevotella spp.</title>
        <authorList>
            <person name="Galvez E.J.C."/>
            <person name="Iljazovic A."/>
            <person name="Strowig T."/>
        </authorList>
    </citation>
    <scope>NUCLEOTIDE SEQUENCE [LARGE SCALE GENOMIC DNA]</scope>
    <source>
        <strain evidence="2 3">PROD</strain>
    </source>
</reference>
<evidence type="ECO:0000256" key="1">
    <source>
        <dbReference type="SAM" id="Phobius"/>
    </source>
</evidence>
<proteinExistence type="predicted"/>
<dbReference type="InterPro" id="IPR038765">
    <property type="entry name" value="Papain-like_cys_pep_sf"/>
</dbReference>
<dbReference type="Proteomes" id="UP001193734">
    <property type="component" value="Unassembled WGS sequence"/>
</dbReference>
<dbReference type="PANTHER" id="PTHR35532">
    <property type="entry name" value="SIMILAR TO POLYHYDROXYALKANOATE DEPOLYMERASE"/>
    <property type="match status" value="1"/>
</dbReference>
<keyword evidence="3" id="KW-1185">Reference proteome</keyword>
<gene>
    <name evidence="2" type="ORF">HPS55_05985</name>
</gene>
<dbReference type="Gene3D" id="2.60.120.260">
    <property type="entry name" value="Galactose-binding domain-like"/>
    <property type="match status" value="2"/>
</dbReference>
<sequence length="655" mass="76890">MISEKTLKIVCAILSAILVALVCHIMWPYIDRQKTRLHYRSDERKLAAAEFLTDNMDEHFTMVGDGWIRYDTIFNRFEKYFERHGYHGESSPMTLQHIWDSVEVHSGPLKSEDFLRRMDTDQALSDVLIENIDAAFEAWQSVPDSLVTKDFRMFCEYVLPYRIGNEALEPTCRRHLWEEYRGMRDTMFTDIQSIEKAMNKVLREKKGYSNSELMWQFPYSIPVSRMEKMRRGSCMHICEYYVHVLRALGIPATIDEVDVWGNRSGGHCWVTVMKDSTTECALDALTGKNLRLTYRPIKVYRRTYKTNPVDKKAKETMPYDLTNEHRIDVSHKYFKTHTIRIKAIPEEAEKHGYPEYALICAYDNTKRLWTSVDYGKHVGDGVYEFKNIIGGNCAIMAFYDKKKNEHYAASQPFTITESGKVEMTRPIGNNKRDMKLTRKYPRFKRMDFHARKLHRTWVEGADNAGFDRADRLMTIDRIPGDINDTSIICKKKYRYVRWTVDKEHKSCLAEIRFYGKRTADGPEVPLIGRVIGGPKPTIDTRHPYKHAIDGDPATYFDKKANEDGYVGLDLGEGYEAYITRIKFYPRSDTNYIIPRHMYKLYCWDNGWRQIGIRFPMEHELNFTNIPEGMLYLLRDMDGGNEERPFTMDGDKQVWW</sequence>
<dbReference type="PANTHER" id="PTHR35532:SF5">
    <property type="entry name" value="CARBOHYDRATE-BINDING DOMAIN-CONTAINING PROTEIN"/>
    <property type="match status" value="1"/>
</dbReference>
<accession>A0ABX2AVZ1</accession>
<name>A0ABX2AVZ1_9BACT</name>
<dbReference type="GeneID" id="82157310"/>
<dbReference type="RefSeq" id="WP_172323417.1">
    <property type="nucleotide sequence ID" value="NZ_CASGIA010000009.1"/>
</dbReference>
<feature type="transmembrane region" description="Helical" evidence="1">
    <location>
        <begin position="7"/>
        <end position="30"/>
    </location>
</feature>
<dbReference type="EMBL" id="JABKKE010000007">
    <property type="protein sequence ID" value="NPE13878.1"/>
    <property type="molecule type" value="Genomic_DNA"/>
</dbReference>